<gene>
    <name evidence="1" type="ORF">BDV29DRAFT_201969</name>
</gene>
<reference evidence="1 2" key="1">
    <citation type="submission" date="2019-04" db="EMBL/GenBank/DDBJ databases">
        <title>Friends and foes A comparative genomics study of 23 Aspergillus species from section Flavi.</title>
        <authorList>
            <consortium name="DOE Joint Genome Institute"/>
            <person name="Kjaerbolling I."/>
            <person name="Vesth T."/>
            <person name="Frisvad J.C."/>
            <person name="Nybo J.L."/>
            <person name="Theobald S."/>
            <person name="Kildgaard S."/>
            <person name="Isbrandt T."/>
            <person name="Kuo A."/>
            <person name="Sato A."/>
            <person name="Lyhne E.K."/>
            <person name="Kogle M.E."/>
            <person name="Wiebenga A."/>
            <person name="Kun R.S."/>
            <person name="Lubbers R.J."/>
            <person name="Makela M.R."/>
            <person name="Barry K."/>
            <person name="Chovatia M."/>
            <person name="Clum A."/>
            <person name="Daum C."/>
            <person name="Haridas S."/>
            <person name="He G."/>
            <person name="LaButti K."/>
            <person name="Lipzen A."/>
            <person name="Mondo S."/>
            <person name="Riley R."/>
            <person name="Salamov A."/>
            <person name="Simmons B.A."/>
            <person name="Magnuson J.K."/>
            <person name="Henrissat B."/>
            <person name="Mortensen U.H."/>
            <person name="Larsen T.O."/>
            <person name="Devries R.P."/>
            <person name="Grigoriev I.V."/>
            <person name="Machida M."/>
            <person name="Baker S.E."/>
            <person name="Andersen M.R."/>
        </authorList>
    </citation>
    <scope>NUCLEOTIDE SEQUENCE [LARGE SCALE GENOMIC DNA]</scope>
    <source>
        <strain evidence="1 2">CBS 151.66</strain>
    </source>
</reference>
<dbReference type="PANTHER" id="PTHR34365">
    <property type="entry name" value="ENOLASE (DUF1399)"/>
    <property type="match status" value="1"/>
</dbReference>
<dbReference type="OrthoDB" id="2684236at2759"/>
<dbReference type="EMBL" id="ML732233">
    <property type="protein sequence ID" value="KAB8073089.1"/>
    <property type="molecule type" value="Genomic_DNA"/>
</dbReference>
<sequence length="490" mass="56656">MALFVPSHIASLHRASGAEIRSFKFENRYQYRTASATDRSQEPKIPAPQLFKSLSDSTPPDSDQPDLPNISECAVHLELLEVLHTLHEKVLQSTALDDTFGYKPVKKTVYRRQYSIAKRKYEPYAYTVGDEKFATRRMAKWPNFLELSVGRFIQWIQIVDRMSFSSESTNTSLGLGLLPPLDVLMVWHAFLLNPTEFDFYCAKHRLERMRKTPLPWQQIHEAINSRDWTYKLPDSHKDWLVEKAQLEPDLFDALLETGKHNTHAKHILTMYGTSSRRNISLSSLGSQHSQSEIAFAKSVQTAMSEASKNKSLIENVERQTSFIDKMNAQLWIRSPAVEGTIRRAIDRYEKFLQLLRDYRGTTMVPTLDVDLAWHTHLCNPAQYRASLLQRAGRVVNHDDKLEKSFLNRRFDRTHELFRVVFGQQYHVCLCWDCEAILSALEGLKTIDDMDVLDDLESDAESVVQKVEEDVRYHRMVEIARRKGAALPLRD</sequence>
<dbReference type="AlphaFoldDB" id="A0A5N5WXN2"/>
<protein>
    <submittedName>
        <fullName evidence="1">Uncharacterized protein</fullName>
    </submittedName>
</protein>
<proteinExistence type="predicted"/>
<dbReference type="InterPro" id="IPR009836">
    <property type="entry name" value="GRDP-like"/>
</dbReference>
<keyword evidence="2" id="KW-1185">Reference proteome</keyword>
<evidence type="ECO:0000313" key="1">
    <source>
        <dbReference type="EMBL" id="KAB8073089.1"/>
    </source>
</evidence>
<dbReference type="Proteomes" id="UP000326565">
    <property type="component" value="Unassembled WGS sequence"/>
</dbReference>
<organism evidence="1 2">
    <name type="scientific">Aspergillus leporis</name>
    <dbReference type="NCBI Taxonomy" id="41062"/>
    <lineage>
        <taxon>Eukaryota</taxon>
        <taxon>Fungi</taxon>
        <taxon>Dikarya</taxon>
        <taxon>Ascomycota</taxon>
        <taxon>Pezizomycotina</taxon>
        <taxon>Eurotiomycetes</taxon>
        <taxon>Eurotiomycetidae</taxon>
        <taxon>Eurotiales</taxon>
        <taxon>Aspergillaceae</taxon>
        <taxon>Aspergillus</taxon>
        <taxon>Aspergillus subgen. Circumdati</taxon>
    </lineage>
</organism>
<name>A0A5N5WXN2_9EURO</name>
<dbReference type="PANTHER" id="PTHR34365:SF7">
    <property type="entry name" value="GLYCINE-RICH DOMAIN-CONTAINING PROTEIN 1"/>
    <property type="match status" value="1"/>
</dbReference>
<dbReference type="Pfam" id="PF07173">
    <property type="entry name" value="GRDP-like"/>
    <property type="match status" value="1"/>
</dbReference>
<accession>A0A5N5WXN2</accession>
<evidence type="ECO:0000313" key="2">
    <source>
        <dbReference type="Proteomes" id="UP000326565"/>
    </source>
</evidence>